<reference evidence="1" key="1">
    <citation type="submission" date="2022-04" db="EMBL/GenBank/DDBJ databases">
        <title>Genome of the entomopathogenic fungus Entomophthora muscae.</title>
        <authorList>
            <person name="Elya C."/>
            <person name="Lovett B.R."/>
            <person name="Lee E."/>
            <person name="Macias A.M."/>
            <person name="Hajek A.E."/>
            <person name="De Bivort B.L."/>
            <person name="Kasson M.T."/>
            <person name="De Fine Licht H.H."/>
            <person name="Stajich J.E."/>
        </authorList>
    </citation>
    <scope>NUCLEOTIDE SEQUENCE</scope>
    <source>
        <strain evidence="1">Berkeley</strain>
    </source>
</reference>
<name>A0ACC2UGL7_9FUNG</name>
<accession>A0ACC2UGL7</accession>
<proteinExistence type="predicted"/>
<dbReference type="Proteomes" id="UP001165960">
    <property type="component" value="Unassembled WGS sequence"/>
</dbReference>
<sequence>MVQHTFWRPGTQPIATTKLIGNKLRGGLGLCDVCQASVKIFGQTMSMVLSTHAMEPHWTNTFRTQWAEALGLNPAHKQHNLNNWLSRVTTKRGPQEMVAFWKVMLSKPQAQPASKVPTKRVCDQQSDYPVTQSQTRKSTQITKSINMNR</sequence>
<gene>
    <name evidence="1" type="ORF">DSO57_1008527</name>
</gene>
<evidence type="ECO:0000313" key="1">
    <source>
        <dbReference type="EMBL" id="KAJ9086013.1"/>
    </source>
</evidence>
<organism evidence="1 2">
    <name type="scientific">Entomophthora muscae</name>
    <dbReference type="NCBI Taxonomy" id="34485"/>
    <lineage>
        <taxon>Eukaryota</taxon>
        <taxon>Fungi</taxon>
        <taxon>Fungi incertae sedis</taxon>
        <taxon>Zoopagomycota</taxon>
        <taxon>Entomophthoromycotina</taxon>
        <taxon>Entomophthoromycetes</taxon>
        <taxon>Entomophthorales</taxon>
        <taxon>Entomophthoraceae</taxon>
        <taxon>Entomophthora</taxon>
    </lineage>
</organism>
<comment type="caution">
    <text evidence="1">The sequence shown here is derived from an EMBL/GenBank/DDBJ whole genome shotgun (WGS) entry which is preliminary data.</text>
</comment>
<keyword evidence="2" id="KW-1185">Reference proteome</keyword>
<dbReference type="EMBL" id="QTSX02000736">
    <property type="protein sequence ID" value="KAJ9086013.1"/>
    <property type="molecule type" value="Genomic_DNA"/>
</dbReference>
<evidence type="ECO:0000313" key="2">
    <source>
        <dbReference type="Proteomes" id="UP001165960"/>
    </source>
</evidence>
<protein>
    <submittedName>
        <fullName evidence="1">Uncharacterized protein</fullName>
    </submittedName>
</protein>